<dbReference type="HOGENOM" id="CLU_013985_11_8_9"/>
<dbReference type="RefSeq" id="WP_038694924.1">
    <property type="nucleotide sequence ID" value="NZ_CP009286.1"/>
</dbReference>
<organism evidence="4 5">
    <name type="scientific">Paenibacillus stellifer</name>
    <dbReference type="NCBI Taxonomy" id="169760"/>
    <lineage>
        <taxon>Bacteria</taxon>
        <taxon>Bacillati</taxon>
        <taxon>Bacillota</taxon>
        <taxon>Bacilli</taxon>
        <taxon>Bacillales</taxon>
        <taxon>Paenibacillaceae</taxon>
        <taxon>Paenibacillus</taxon>
    </lineage>
</organism>
<accession>A0A089LRD3</accession>
<dbReference type="PROSITE" id="PS51186">
    <property type="entry name" value="GNAT"/>
    <property type="match status" value="1"/>
</dbReference>
<name>A0A089LRD3_9BACL</name>
<dbReference type="EMBL" id="CP009286">
    <property type="protein sequence ID" value="AIQ63412.1"/>
    <property type="molecule type" value="Genomic_DNA"/>
</dbReference>
<dbReference type="InterPro" id="IPR050832">
    <property type="entry name" value="Bact_Acetyltransf"/>
</dbReference>
<dbReference type="SUPFAM" id="SSF55729">
    <property type="entry name" value="Acyl-CoA N-acyltransferases (Nat)"/>
    <property type="match status" value="1"/>
</dbReference>
<sequence>MEPQFEIKVDDLTGKEIIGLIGEHLKGMYESSPPESVHALNLDELRKPEITFWSIWEGPELVGCGAIKELDDGHGEIKSMRTAVRHLRKGAARHLLVHIIGEAEKRGYQRLSLETGSMDSFLPARQLYESLGFQYCEPFADYIPDPNSAFMTKEL</sequence>
<keyword evidence="1 4" id="KW-0808">Transferase</keyword>
<keyword evidence="5" id="KW-1185">Reference proteome</keyword>
<dbReference type="InterPro" id="IPR016181">
    <property type="entry name" value="Acyl_CoA_acyltransferase"/>
</dbReference>
<evidence type="ECO:0000256" key="1">
    <source>
        <dbReference type="ARBA" id="ARBA00022679"/>
    </source>
</evidence>
<dbReference type="CDD" id="cd04301">
    <property type="entry name" value="NAT_SF"/>
    <property type="match status" value="1"/>
</dbReference>
<protein>
    <submittedName>
        <fullName evidence="4">Acetyltransferase</fullName>
    </submittedName>
</protein>
<evidence type="ECO:0000313" key="4">
    <source>
        <dbReference type="EMBL" id="AIQ63412.1"/>
    </source>
</evidence>
<dbReference type="AlphaFoldDB" id="A0A089LRD3"/>
<keyword evidence="2" id="KW-0012">Acyltransferase</keyword>
<dbReference type="GO" id="GO:0016747">
    <property type="term" value="F:acyltransferase activity, transferring groups other than amino-acyl groups"/>
    <property type="evidence" value="ECO:0007669"/>
    <property type="project" value="InterPro"/>
</dbReference>
<feature type="domain" description="N-acetyltransferase" evidence="3">
    <location>
        <begin position="7"/>
        <end position="155"/>
    </location>
</feature>
<dbReference type="InterPro" id="IPR000182">
    <property type="entry name" value="GNAT_dom"/>
</dbReference>
<evidence type="ECO:0000313" key="5">
    <source>
        <dbReference type="Proteomes" id="UP000029507"/>
    </source>
</evidence>
<proteinExistence type="predicted"/>
<dbReference type="OrthoDB" id="9803233at2"/>
<reference evidence="4 5" key="1">
    <citation type="submission" date="2014-08" db="EMBL/GenBank/DDBJ databases">
        <title>Comparative genomics of the Paenibacillus odorifer group.</title>
        <authorList>
            <person name="den Bakker H.C."/>
            <person name="Tsai Y.-C."/>
            <person name="Martin N."/>
            <person name="Korlach J."/>
            <person name="Wiedmann M."/>
        </authorList>
    </citation>
    <scope>NUCLEOTIDE SEQUENCE [LARGE SCALE GENOMIC DNA]</scope>
    <source>
        <strain evidence="4 5">DSM 14472</strain>
    </source>
</reference>
<evidence type="ECO:0000259" key="3">
    <source>
        <dbReference type="PROSITE" id="PS51186"/>
    </source>
</evidence>
<dbReference type="Pfam" id="PF00583">
    <property type="entry name" value="Acetyltransf_1"/>
    <property type="match status" value="1"/>
</dbReference>
<gene>
    <name evidence="4" type="ORF">PSTEL_10285</name>
</gene>
<evidence type="ECO:0000256" key="2">
    <source>
        <dbReference type="ARBA" id="ARBA00023315"/>
    </source>
</evidence>
<dbReference type="Proteomes" id="UP000029507">
    <property type="component" value="Chromosome"/>
</dbReference>
<dbReference type="KEGG" id="pste:PSTEL_10285"/>
<dbReference type="PANTHER" id="PTHR43877:SF5">
    <property type="entry name" value="BLL8307 PROTEIN"/>
    <property type="match status" value="1"/>
</dbReference>
<dbReference type="PANTHER" id="PTHR43877">
    <property type="entry name" value="AMINOALKYLPHOSPHONATE N-ACETYLTRANSFERASE-RELATED-RELATED"/>
    <property type="match status" value="1"/>
</dbReference>
<dbReference type="Gene3D" id="3.40.630.30">
    <property type="match status" value="1"/>
</dbReference>